<evidence type="ECO:0000256" key="3">
    <source>
        <dbReference type="ARBA" id="ARBA00023242"/>
    </source>
</evidence>
<dbReference type="Pfam" id="PF00170">
    <property type="entry name" value="bZIP_1"/>
    <property type="match status" value="1"/>
</dbReference>
<keyword evidence="7" id="KW-1185">Reference proteome</keyword>
<dbReference type="GO" id="GO:0003677">
    <property type="term" value="F:DNA binding"/>
    <property type="evidence" value="ECO:0007669"/>
    <property type="project" value="TreeGrafter"/>
</dbReference>
<organism evidence="6 7">
    <name type="scientific">Panicum virgatum</name>
    <name type="common">Blackwell switchgrass</name>
    <dbReference type="NCBI Taxonomy" id="38727"/>
    <lineage>
        <taxon>Eukaryota</taxon>
        <taxon>Viridiplantae</taxon>
        <taxon>Streptophyta</taxon>
        <taxon>Embryophyta</taxon>
        <taxon>Tracheophyta</taxon>
        <taxon>Spermatophyta</taxon>
        <taxon>Magnoliopsida</taxon>
        <taxon>Liliopsida</taxon>
        <taxon>Poales</taxon>
        <taxon>Poaceae</taxon>
        <taxon>PACMAD clade</taxon>
        <taxon>Panicoideae</taxon>
        <taxon>Panicodae</taxon>
        <taxon>Paniceae</taxon>
        <taxon>Panicinae</taxon>
        <taxon>Panicum</taxon>
        <taxon>Panicum sect. Hiantes</taxon>
    </lineage>
</organism>
<dbReference type="PANTHER" id="PTHR46391:SF20">
    <property type="entry name" value="BASIC LEUCINE ZIPPER 61"/>
    <property type="match status" value="1"/>
</dbReference>
<protein>
    <recommendedName>
        <fullName evidence="5">BZIP domain-containing protein</fullName>
    </recommendedName>
</protein>
<dbReference type="InterPro" id="IPR004827">
    <property type="entry name" value="bZIP"/>
</dbReference>
<dbReference type="AlphaFoldDB" id="A0A8T0SJP2"/>
<dbReference type="GO" id="GO:0003700">
    <property type="term" value="F:DNA-binding transcription factor activity"/>
    <property type="evidence" value="ECO:0007669"/>
    <property type="project" value="InterPro"/>
</dbReference>
<gene>
    <name evidence="6" type="ORF">PVAP13_5KG228207</name>
</gene>
<proteinExistence type="predicted"/>
<evidence type="ECO:0000256" key="4">
    <source>
        <dbReference type="SAM" id="MobiDB-lite"/>
    </source>
</evidence>
<accession>A0A8T0SJP2</accession>
<comment type="caution">
    <text evidence="6">The sequence shown here is derived from an EMBL/GenBank/DDBJ whole genome shotgun (WGS) entry which is preliminary data.</text>
</comment>
<evidence type="ECO:0000259" key="5">
    <source>
        <dbReference type="PROSITE" id="PS50217"/>
    </source>
</evidence>
<feature type="compositionally biased region" description="Polar residues" evidence="4">
    <location>
        <begin position="1"/>
        <end position="15"/>
    </location>
</feature>
<dbReference type="InterPro" id="IPR046347">
    <property type="entry name" value="bZIP_sf"/>
</dbReference>
<dbReference type="EMBL" id="CM029045">
    <property type="protein sequence ID" value="KAG2597514.1"/>
    <property type="molecule type" value="Genomic_DNA"/>
</dbReference>
<dbReference type="GO" id="GO:0005634">
    <property type="term" value="C:nucleus"/>
    <property type="evidence" value="ECO:0007669"/>
    <property type="project" value="TreeGrafter"/>
</dbReference>
<dbReference type="SMART" id="SM00338">
    <property type="entry name" value="BRLZ"/>
    <property type="match status" value="1"/>
</dbReference>
<dbReference type="Gene3D" id="1.20.5.170">
    <property type="match status" value="1"/>
</dbReference>
<keyword evidence="3" id="KW-0539">Nucleus</keyword>
<dbReference type="InterPro" id="IPR052483">
    <property type="entry name" value="bZIP_transcription_regulators"/>
</dbReference>
<evidence type="ECO:0000256" key="2">
    <source>
        <dbReference type="ARBA" id="ARBA00023163"/>
    </source>
</evidence>
<reference evidence="6" key="1">
    <citation type="submission" date="2020-05" db="EMBL/GenBank/DDBJ databases">
        <title>WGS assembly of Panicum virgatum.</title>
        <authorList>
            <person name="Lovell J.T."/>
            <person name="Jenkins J."/>
            <person name="Shu S."/>
            <person name="Juenger T.E."/>
            <person name="Schmutz J."/>
        </authorList>
    </citation>
    <scope>NUCLEOTIDE SEQUENCE</scope>
    <source>
        <strain evidence="6">AP13</strain>
    </source>
</reference>
<dbReference type="FunFam" id="1.20.5.170:FF:000092">
    <property type="entry name" value="Basic-leucine zipper transcription factor"/>
    <property type="match status" value="1"/>
</dbReference>
<dbReference type="PANTHER" id="PTHR46391">
    <property type="entry name" value="BASIC LEUCINE ZIPPER 34"/>
    <property type="match status" value="1"/>
</dbReference>
<dbReference type="InterPro" id="IPR044759">
    <property type="entry name" value="bZIP_RF2"/>
</dbReference>
<dbReference type="CDD" id="cd14703">
    <property type="entry name" value="bZIP_plant_RF2"/>
    <property type="match status" value="1"/>
</dbReference>
<dbReference type="SUPFAM" id="SSF57959">
    <property type="entry name" value="Leucine zipper domain"/>
    <property type="match status" value="1"/>
</dbReference>
<sequence length="169" mass="18902">MSQHLVRHQGTSQTEIEPGRAAPRRERLSSRYQREAEFSNLVAFPCCHDYRRILVNRQSAQRSRVRKLQYMSELERSVTSLQTEVSALSPRVAFLDHQRSLLTLASSSGSPRSRRTRSSKMLTAIAAPPRPPDSNTSPVTIGIQFSAACMQNCHDDGVPNLSLQVSDPV</sequence>
<keyword evidence="2" id="KW-0804">Transcription</keyword>
<dbReference type="Proteomes" id="UP000823388">
    <property type="component" value="Chromosome 5K"/>
</dbReference>
<dbReference type="PROSITE" id="PS50217">
    <property type="entry name" value="BZIP"/>
    <property type="match status" value="1"/>
</dbReference>
<keyword evidence="1" id="KW-0805">Transcription regulation</keyword>
<dbReference type="GO" id="GO:0045893">
    <property type="term" value="P:positive regulation of DNA-templated transcription"/>
    <property type="evidence" value="ECO:0007669"/>
    <property type="project" value="TreeGrafter"/>
</dbReference>
<feature type="region of interest" description="Disordered" evidence="4">
    <location>
        <begin position="1"/>
        <end position="25"/>
    </location>
</feature>
<evidence type="ECO:0000313" key="7">
    <source>
        <dbReference type="Proteomes" id="UP000823388"/>
    </source>
</evidence>
<name>A0A8T0SJP2_PANVG</name>
<evidence type="ECO:0000313" key="6">
    <source>
        <dbReference type="EMBL" id="KAG2597514.1"/>
    </source>
</evidence>
<evidence type="ECO:0000256" key="1">
    <source>
        <dbReference type="ARBA" id="ARBA00023015"/>
    </source>
</evidence>
<feature type="domain" description="BZIP" evidence="5">
    <location>
        <begin position="51"/>
        <end position="102"/>
    </location>
</feature>
<dbReference type="OrthoDB" id="1435597at2759"/>